<dbReference type="STRING" id="648782.SAMN04488554_2944"/>
<gene>
    <name evidence="2" type="ORF">SAMN04488554_2944</name>
</gene>
<organism evidence="2 3">
    <name type="scientific">Ruania alba</name>
    <dbReference type="NCBI Taxonomy" id="648782"/>
    <lineage>
        <taxon>Bacteria</taxon>
        <taxon>Bacillati</taxon>
        <taxon>Actinomycetota</taxon>
        <taxon>Actinomycetes</taxon>
        <taxon>Micrococcales</taxon>
        <taxon>Ruaniaceae</taxon>
        <taxon>Ruania</taxon>
    </lineage>
</organism>
<reference evidence="3" key="1">
    <citation type="submission" date="2016-10" db="EMBL/GenBank/DDBJ databases">
        <authorList>
            <person name="Varghese N."/>
            <person name="Submissions S."/>
        </authorList>
    </citation>
    <scope>NUCLEOTIDE SEQUENCE [LARGE SCALE GENOMIC DNA]</scope>
    <source>
        <strain evidence="3">DSM 21368</strain>
    </source>
</reference>
<accession>A0A1H5LRP5</accession>
<dbReference type="EMBL" id="FNTX01000002">
    <property type="protein sequence ID" value="SEE79716.1"/>
    <property type="molecule type" value="Genomic_DNA"/>
</dbReference>
<name>A0A1H5LRP5_9MICO</name>
<feature type="region of interest" description="Disordered" evidence="1">
    <location>
        <begin position="1"/>
        <end position="29"/>
    </location>
</feature>
<evidence type="ECO:0000313" key="3">
    <source>
        <dbReference type="Proteomes" id="UP000199220"/>
    </source>
</evidence>
<sequence>MRVRSTREGAPRYEVHRSEAPERSEKEQY</sequence>
<evidence type="ECO:0000313" key="2">
    <source>
        <dbReference type="EMBL" id="SEE79716.1"/>
    </source>
</evidence>
<dbReference type="Proteomes" id="UP000199220">
    <property type="component" value="Unassembled WGS sequence"/>
</dbReference>
<keyword evidence="3" id="KW-1185">Reference proteome</keyword>
<evidence type="ECO:0000256" key="1">
    <source>
        <dbReference type="SAM" id="MobiDB-lite"/>
    </source>
</evidence>
<dbReference type="AlphaFoldDB" id="A0A1H5LRP5"/>
<proteinExistence type="predicted"/>
<protein>
    <submittedName>
        <fullName evidence="2">Uncharacterized protein</fullName>
    </submittedName>
</protein>